<evidence type="ECO:0000313" key="1">
    <source>
        <dbReference type="EMBL" id="KAJ9111785.1"/>
    </source>
</evidence>
<accession>A0ACC2WKD0</accession>
<name>A0ACC2WKD0_9TREE</name>
<evidence type="ECO:0000313" key="2">
    <source>
        <dbReference type="Proteomes" id="UP001243375"/>
    </source>
</evidence>
<dbReference type="Proteomes" id="UP001243375">
    <property type="component" value="Unassembled WGS sequence"/>
</dbReference>
<proteinExistence type="predicted"/>
<gene>
    <name evidence="1" type="ORF">QFC22_006444</name>
</gene>
<organism evidence="1 2">
    <name type="scientific">Naganishia vaughanmartiniae</name>
    <dbReference type="NCBI Taxonomy" id="1424756"/>
    <lineage>
        <taxon>Eukaryota</taxon>
        <taxon>Fungi</taxon>
        <taxon>Dikarya</taxon>
        <taxon>Basidiomycota</taxon>
        <taxon>Agaricomycotina</taxon>
        <taxon>Tremellomycetes</taxon>
        <taxon>Filobasidiales</taxon>
        <taxon>Filobasidiaceae</taxon>
        <taxon>Naganishia</taxon>
    </lineage>
</organism>
<keyword evidence="2" id="KW-1185">Reference proteome</keyword>
<sequence>MSSDNTAAAAGQRRSTRTHRNDSASSSSHAATPAVAPTVPVLDPLQESPAVVEGTTYAAIFGGSESELSELSEAKDDTDDEAPPRAGSASPIPPVPLPRRRSPSPLSKPSKAVVKNKSDLPASSSGGSRKKKSRRVDSDSGDEELADAEAEPVERKKAPSRKRTSPKAAEDVGASKPKSGNERERAAPRKSTRPADDYKGDETSRKGDGVKKIITYRNEDGQRPATAKKDEGGNRPRIKLNVARPESQQPLEESETIEAEPSTKTKARSAKSGRADYQQEQQQSSRKVSDSKEDLRETSGLPGGRGNETKMAKRKADTEDEREDDRRRQTNKDRDRAGERGNRDQPRKKQKQDGFDDEEARDSYSDREPKRSKNLKGVRIEASSNDSRKRTSAEHASLSANKMSSVSFEKEYGVSTSQERLGAKTPRDGPRDRGGRTPYEGGKTPNERGGKTPKTPYSTEPEKGGHSSREEDVIRKKMKRREDKQQDMEIDTDDENVASTISTKPAKQRPTNDISMETPSDLSQSKKSKRDLKQEEDNSDGGRDDRKESKFSQAKAEDQPKKKKKARTVLPGDSIIDAGSDIEVNLGSTQRVSDKSSSRKKEEIDVDTLDDSEPVVSRPKLQKRPGAGDKTMKRVAELAGTGMGPRTPGEGKAKSGGESAAGVHQRRPGLQPVAKKSHYDPLGSALSSLPGIGPGISSGNTTPINRKPQTKQEVVFLTGARDELQQKREALYASQVQLNSMASGLLIQEYEDRPKPWRIRGNIARDDVTGKNTIAAVRAILEMRNNGSFKN</sequence>
<dbReference type="EMBL" id="JASBWU010000028">
    <property type="protein sequence ID" value="KAJ9111785.1"/>
    <property type="molecule type" value="Genomic_DNA"/>
</dbReference>
<protein>
    <submittedName>
        <fullName evidence="1">Uncharacterized protein</fullName>
    </submittedName>
</protein>
<comment type="caution">
    <text evidence="1">The sequence shown here is derived from an EMBL/GenBank/DDBJ whole genome shotgun (WGS) entry which is preliminary data.</text>
</comment>
<reference evidence="1" key="1">
    <citation type="submission" date="2023-04" db="EMBL/GenBank/DDBJ databases">
        <title>Draft Genome sequencing of Naganishia species isolated from polar environments using Oxford Nanopore Technology.</title>
        <authorList>
            <person name="Leo P."/>
            <person name="Venkateswaran K."/>
        </authorList>
    </citation>
    <scope>NUCLEOTIDE SEQUENCE</scope>
    <source>
        <strain evidence="1">MNA-CCFEE 5425</strain>
    </source>
</reference>